<evidence type="ECO:0000313" key="2">
    <source>
        <dbReference type="EMBL" id="PFX15603.1"/>
    </source>
</evidence>
<evidence type="ECO:0000313" key="3">
    <source>
        <dbReference type="Proteomes" id="UP000225706"/>
    </source>
</evidence>
<feature type="region of interest" description="Disordered" evidence="1">
    <location>
        <begin position="162"/>
        <end position="294"/>
    </location>
</feature>
<accession>A0A2B4RFJ8</accession>
<feature type="region of interest" description="Disordered" evidence="1">
    <location>
        <begin position="131"/>
        <end position="150"/>
    </location>
</feature>
<dbReference type="AlphaFoldDB" id="A0A2B4RFJ8"/>
<name>A0A2B4RFJ8_STYPI</name>
<feature type="compositionally biased region" description="Basic and acidic residues" evidence="1">
    <location>
        <begin position="235"/>
        <end position="265"/>
    </location>
</feature>
<dbReference type="EMBL" id="LSMT01000631">
    <property type="protein sequence ID" value="PFX15603.1"/>
    <property type="molecule type" value="Genomic_DNA"/>
</dbReference>
<gene>
    <name evidence="2" type="ORF">AWC38_SpisGene20171</name>
</gene>
<protein>
    <submittedName>
        <fullName evidence="2">Uncharacterized protein</fullName>
    </submittedName>
</protein>
<evidence type="ECO:0000256" key="1">
    <source>
        <dbReference type="SAM" id="MobiDB-lite"/>
    </source>
</evidence>
<dbReference type="OrthoDB" id="5965380at2759"/>
<organism evidence="2 3">
    <name type="scientific">Stylophora pistillata</name>
    <name type="common">Smooth cauliflower coral</name>
    <dbReference type="NCBI Taxonomy" id="50429"/>
    <lineage>
        <taxon>Eukaryota</taxon>
        <taxon>Metazoa</taxon>
        <taxon>Cnidaria</taxon>
        <taxon>Anthozoa</taxon>
        <taxon>Hexacorallia</taxon>
        <taxon>Scleractinia</taxon>
        <taxon>Astrocoeniina</taxon>
        <taxon>Pocilloporidae</taxon>
        <taxon>Stylophora</taxon>
    </lineage>
</organism>
<comment type="caution">
    <text evidence="2">The sequence shown here is derived from an EMBL/GenBank/DDBJ whole genome shotgun (WGS) entry which is preliminary data.</text>
</comment>
<reference evidence="3" key="1">
    <citation type="journal article" date="2017" name="bioRxiv">
        <title>Comparative analysis of the genomes of Stylophora pistillata and Acropora digitifera provides evidence for extensive differences between species of corals.</title>
        <authorList>
            <person name="Voolstra C.R."/>
            <person name="Li Y."/>
            <person name="Liew Y.J."/>
            <person name="Baumgarten S."/>
            <person name="Zoccola D."/>
            <person name="Flot J.-F."/>
            <person name="Tambutte S."/>
            <person name="Allemand D."/>
            <person name="Aranda M."/>
        </authorList>
    </citation>
    <scope>NUCLEOTIDE SEQUENCE [LARGE SCALE GENOMIC DNA]</scope>
</reference>
<sequence length="294" mass="33685">MCSIRCSHSQQQKVKPATIMSVSSSRYPLIRISKTGEMRLKNKVGNAILKENAYEDRALSTRLDELSKHQFRQDKYVTYRQLEFATKQVSASEERPRTLGNGQEIVKQVQQNGEQLPPIDTRGRSNVVASNLEAGRANQSEESAGNDRAKGRWEKAITLVRLAAKNRPSRGSAKQLLSPKRKISGNKHSELHTSDKDRQQLPPIHGNEGISREPLGSSKRKPPLRKQPSLPEMLRVSREKTQKCLEDPRFMKLEQCLSEKKDHRESFRRHGRNSRTKRSSSDRIRDMYNNNYLS</sequence>
<proteinExistence type="predicted"/>
<feature type="compositionally biased region" description="Basic residues" evidence="1">
    <location>
        <begin position="266"/>
        <end position="278"/>
    </location>
</feature>
<feature type="compositionally biased region" description="Basic and acidic residues" evidence="1">
    <location>
        <begin position="187"/>
        <end position="199"/>
    </location>
</feature>
<dbReference type="Proteomes" id="UP000225706">
    <property type="component" value="Unassembled WGS sequence"/>
</dbReference>
<keyword evidence="3" id="KW-1185">Reference proteome</keyword>